<organism evidence="2 3">
    <name type="scientific">Eleusine coracana subsp. coracana</name>
    <dbReference type="NCBI Taxonomy" id="191504"/>
    <lineage>
        <taxon>Eukaryota</taxon>
        <taxon>Viridiplantae</taxon>
        <taxon>Streptophyta</taxon>
        <taxon>Embryophyta</taxon>
        <taxon>Tracheophyta</taxon>
        <taxon>Spermatophyta</taxon>
        <taxon>Magnoliopsida</taxon>
        <taxon>Liliopsida</taxon>
        <taxon>Poales</taxon>
        <taxon>Poaceae</taxon>
        <taxon>PACMAD clade</taxon>
        <taxon>Chloridoideae</taxon>
        <taxon>Cynodonteae</taxon>
        <taxon>Eleusininae</taxon>
        <taxon>Eleusine</taxon>
    </lineage>
</organism>
<dbReference type="PANTHER" id="PTHR36140:SF9">
    <property type="entry name" value="F-BOX DOMAIN CONTAINING PROTEIN"/>
    <property type="match status" value="1"/>
</dbReference>
<dbReference type="InterPro" id="IPR001810">
    <property type="entry name" value="F-box_dom"/>
</dbReference>
<protein>
    <recommendedName>
        <fullName evidence="1">F-box domain-containing protein</fullName>
    </recommendedName>
</protein>
<proteinExistence type="predicted"/>
<comment type="caution">
    <text evidence="2">The sequence shown here is derived from an EMBL/GenBank/DDBJ whole genome shotgun (WGS) entry which is preliminary data.</text>
</comment>
<sequence length="336" mass="36636">MPRPRRHAARSASSPYKKKIQRVISPAAVGGDTGLPDDVLADIFSRLPHTADVVRCAATCSLWARAVAARAADLSRALPPMGRFVPELAVGLFHQEQDGPTPRTRRRSRTGAARPPCFLPLASGFGRRTGSLLALDGGSGDELHHMGPSVVRRGVAFWPLDHGALGVRLGDHDQLDRAADVHLLPYNVPSHRCPEKRLLGVSPDDGRLFFLHLSIRMGLNVLSAKISYFDIPGDDDISAGRKESSSFEQAVMMHQMKIEWWDNIDSVKLRWVGEKSGVVLFTMGQGSTHDGTFALSLRDGTVEKVAAGEGDSWRNMLGFEMDGAMYLASLLPRGEN</sequence>
<dbReference type="EMBL" id="BQKI01000074">
    <property type="protein sequence ID" value="GJN19692.1"/>
    <property type="molecule type" value="Genomic_DNA"/>
</dbReference>
<reference evidence="2" key="2">
    <citation type="submission" date="2021-12" db="EMBL/GenBank/DDBJ databases">
        <title>Resequencing data analysis of finger millet.</title>
        <authorList>
            <person name="Hatakeyama M."/>
            <person name="Aluri S."/>
            <person name="Balachadran M.T."/>
            <person name="Sivarajan S.R."/>
            <person name="Poveda L."/>
            <person name="Shimizu-Inatsugi R."/>
            <person name="Schlapbach R."/>
            <person name="Sreeman S.M."/>
            <person name="Shimizu K.K."/>
        </authorList>
    </citation>
    <scope>NUCLEOTIDE SEQUENCE</scope>
</reference>
<name>A0AAV5EAW3_ELECO</name>
<dbReference type="CDD" id="cd09917">
    <property type="entry name" value="F-box_SF"/>
    <property type="match status" value="1"/>
</dbReference>
<accession>A0AAV5EAW3</accession>
<dbReference type="Gene3D" id="1.20.1280.50">
    <property type="match status" value="1"/>
</dbReference>
<dbReference type="InterPro" id="IPR036047">
    <property type="entry name" value="F-box-like_dom_sf"/>
</dbReference>
<dbReference type="SUPFAM" id="SSF81383">
    <property type="entry name" value="F-box domain"/>
    <property type="match status" value="1"/>
</dbReference>
<reference evidence="2" key="1">
    <citation type="journal article" date="2018" name="DNA Res.">
        <title>Multiple hybrid de novo genome assembly of finger millet, an orphan allotetraploid crop.</title>
        <authorList>
            <person name="Hatakeyama M."/>
            <person name="Aluri S."/>
            <person name="Balachadran M.T."/>
            <person name="Sivarajan S.R."/>
            <person name="Patrignani A."/>
            <person name="Gruter S."/>
            <person name="Poveda L."/>
            <person name="Shimizu-Inatsugi R."/>
            <person name="Baeten J."/>
            <person name="Francoijs K.J."/>
            <person name="Nataraja K.N."/>
            <person name="Reddy Y.A.N."/>
            <person name="Phadnis S."/>
            <person name="Ravikumar R.L."/>
            <person name="Schlapbach R."/>
            <person name="Sreeman S.M."/>
            <person name="Shimizu K.K."/>
        </authorList>
    </citation>
    <scope>NUCLEOTIDE SEQUENCE</scope>
</reference>
<evidence type="ECO:0000313" key="3">
    <source>
        <dbReference type="Proteomes" id="UP001054889"/>
    </source>
</evidence>
<evidence type="ECO:0000313" key="2">
    <source>
        <dbReference type="EMBL" id="GJN19692.1"/>
    </source>
</evidence>
<dbReference type="PANTHER" id="PTHR36140">
    <property type="entry name" value="F-BOX DOMAIN-CONTAINING PROTEIN-RELATED"/>
    <property type="match status" value="1"/>
</dbReference>
<evidence type="ECO:0000259" key="1">
    <source>
        <dbReference type="Pfam" id="PF12937"/>
    </source>
</evidence>
<keyword evidence="3" id="KW-1185">Reference proteome</keyword>
<dbReference type="Pfam" id="PF12937">
    <property type="entry name" value="F-box-like"/>
    <property type="match status" value="1"/>
</dbReference>
<gene>
    <name evidence="2" type="primary">gb06993</name>
    <name evidence="2" type="ORF">PR202_gb06993</name>
</gene>
<dbReference type="Proteomes" id="UP001054889">
    <property type="component" value="Unassembled WGS sequence"/>
</dbReference>
<feature type="domain" description="F-box" evidence="1">
    <location>
        <begin position="35"/>
        <end position="67"/>
    </location>
</feature>
<dbReference type="AlphaFoldDB" id="A0AAV5EAW3"/>